<keyword evidence="1" id="KW-1133">Transmembrane helix</keyword>
<evidence type="ECO:0000256" key="1">
    <source>
        <dbReference type="SAM" id="Phobius"/>
    </source>
</evidence>
<evidence type="ECO:0000313" key="3">
    <source>
        <dbReference type="Proteomes" id="UP000594121"/>
    </source>
</evidence>
<keyword evidence="1" id="KW-0472">Membrane</keyword>
<dbReference type="InParanoid" id="A0A7L9FFT0"/>
<dbReference type="InterPro" id="IPR008984">
    <property type="entry name" value="SMAD_FHA_dom_sf"/>
</dbReference>
<evidence type="ECO:0000313" key="2">
    <source>
        <dbReference type="EMBL" id="QOJ78650.1"/>
    </source>
</evidence>
<dbReference type="Proteomes" id="UP000594121">
    <property type="component" value="Chromosome"/>
</dbReference>
<proteinExistence type="predicted"/>
<dbReference type="RefSeq" id="WP_192818622.1">
    <property type="nucleotide sequence ID" value="NZ_CP062310.1"/>
</dbReference>
<gene>
    <name evidence="2" type="ORF">IG193_07810</name>
</gene>
<sequence length="322" mass="35761">MVRFIGFGEESRRAEGLWPLLAALTACLLAFTALSQPAAVVGFHKDRVTASQVFTLNLVIFSATDQILSGEFNFSYTSRCINLTRVEAGGNWTVSRVPGNKYLFYAQPLKMPSTTIASIEFRILSGSCKQPMSVNLTLFKAAGKGGQDFNVTVKNAVVQVFIQQQAEQVFPEIETTEPSRVNWLPYALILIIPVLALIGAVALRARLIERKAYYFLVGENFTLEVSARDRVFSREDFAPYLGMKAMYLSRRSRGGQFRIAVLRDGVYIRDDFSTNPTLVNGVPIKGKGWVKLSDGAEIRVADSIRLIFRQGIKTPEKGKTNV</sequence>
<organism evidence="2 3">
    <name type="scientific">Infirmifilum lucidum</name>
    <dbReference type="NCBI Taxonomy" id="2776706"/>
    <lineage>
        <taxon>Archaea</taxon>
        <taxon>Thermoproteota</taxon>
        <taxon>Thermoprotei</taxon>
        <taxon>Thermofilales</taxon>
        <taxon>Thermofilaceae</taxon>
        <taxon>Infirmifilum</taxon>
    </lineage>
</organism>
<keyword evidence="1" id="KW-0812">Transmembrane</keyword>
<name>A0A7L9FFT0_9CREN</name>
<dbReference type="AlphaFoldDB" id="A0A7L9FFT0"/>
<dbReference type="GeneID" id="59149792"/>
<reference evidence="2 3" key="1">
    <citation type="submission" date="2020-10" db="EMBL/GenBank/DDBJ databases">
        <title>Thermofilum lucidum 3507LT sp. nov. a novel member of Thermofilaceae family isolated from Chile hot spring, and proposal of description order Thermofilales.</title>
        <authorList>
            <person name="Zayulina K.S."/>
            <person name="Elcheninov A.G."/>
            <person name="Toshchakov S.V."/>
            <person name="Kublanov I.V."/>
        </authorList>
    </citation>
    <scope>NUCLEOTIDE SEQUENCE [LARGE SCALE GENOMIC DNA]</scope>
    <source>
        <strain evidence="2 3">3507LT</strain>
    </source>
</reference>
<protein>
    <submittedName>
        <fullName evidence="2">FHA domain-containing protein</fullName>
    </submittedName>
</protein>
<dbReference type="EMBL" id="CP062310">
    <property type="protein sequence ID" value="QOJ78650.1"/>
    <property type="molecule type" value="Genomic_DNA"/>
</dbReference>
<dbReference type="CDD" id="cd00060">
    <property type="entry name" value="FHA"/>
    <property type="match status" value="1"/>
</dbReference>
<dbReference type="KEGG" id="thel:IG193_07810"/>
<keyword evidence="3" id="KW-1185">Reference proteome</keyword>
<dbReference type="SUPFAM" id="SSF49879">
    <property type="entry name" value="SMAD/FHA domain"/>
    <property type="match status" value="1"/>
</dbReference>
<dbReference type="PROSITE" id="PS51257">
    <property type="entry name" value="PROKAR_LIPOPROTEIN"/>
    <property type="match status" value="1"/>
</dbReference>
<feature type="transmembrane region" description="Helical" evidence="1">
    <location>
        <begin position="183"/>
        <end position="203"/>
    </location>
</feature>
<dbReference type="Gene3D" id="2.60.200.20">
    <property type="match status" value="1"/>
</dbReference>
<accession>A0A7L9FFT0</accession>